<name>A0AA38GN34_TAXCH</name>
<dbReference type="AlphaFoldDB" id="A0AA38GN34"/>
<reference evidence="1 2" key="1">
    <citation type="journal article" date="2021" name="Nat. Plants">
        <title>The Taxus genome provides insights into paclitaxel biosynthesis.</title>
        <authorList>
            <person name="Xiong X."/>
            <person name="Gou J."/>
            <person name="Liao Q."/>
            <person name="Li Y."/>
            <person name="Zhou Q."/>
            <person name="Bi G."/>
            <person name="Li C."/>
            <person name="Du R."/>
            <person name="Wang X."/>
            <person name="Sun T."/>
            <person name="Guo L."/>
            <person name="Liang H."/>
            <person name="Lu P."/>
            <person name="Wu Y."/>
            <person name="Zhang Z."/>
            <person name="Ro D.K."/>
            <person name="Shang Y."/>
            <person name="Huang S."/>
            <person name="Yan J."/>
        </authorList>
    </citation>
    <scope>NUCLEOTIDE SEQUENCE [LARGE SCALE GENOMIC DNA]</scope>
    <source>
        <strain evidence="1">Ta-2019</strain>
    </source>
</reference>
<dbReference type="EMBL" id="JAHRHJ020000002">
    <property type="protein sequence ID" value="KAH9324955.1"/>
    <property type="molecule type" value="Genomic_DNA"/>
</dbReference>
<dbReference type="InterPro" id="IPR006740">
    <property type="entry name" value="DUF604"/>
</dbReference>
<gene>
    <name evidence="1" type="ORF">KI387_005133</name>
</gene>
<feature type="non-terminal residue" evidence="1">
    <location>
        <position position="1"/>
    </location>
</feature>
<comment type="caution">
    <text evidence="1">The sequence shown here is derived from an EMBL/GenBank/DDBJ whole genome shotgun (WGS) entry which is preliminary data.</text>
</comment>
<evidence type="ECO:0000313" key="2">
    <source>
        <dbReference type="Proteomes" id="UP000824469"/>
    </source>
</evidence>
<dbReference type="Pfam" id="PF04646">
    <property type="entry name" value="DUF604"/>
    <property type="match status" value="1"/>
</dbReference>
<keyword evidence="2" id="KW-1185">Reference proteome</keyword>
<protein>
    <submittedName>
        <fullName evidence="1">Uncharacterized protein</fullName>
    </submittedName>
</protein>
<dbReference type="Proteomes" id="UP000824469">
    <property type="component" value="Unassembled WGS sequence"/>
</dbReference>
<feature type="non-terminal residue" evidence="1">
    <location>
        <position position="183"/>
    </location>
</feature>
<dbReference type="OMA" id="TICYDRE"/>
<dbReference type="PANTHER" id="PTHR10811">
    <property type="entry name" value="FRINGE-RELATED"/>
    <property type="match status" value="1"/>
</dbReference>
<sequence length="183" mass="21123">FDIHGNLFGLLAAHPVAPLVSLHHLDSVAPVFPNMTRAKALRHFMKPARVDPDNILQQSICYDKRHNWTVSVSWGYCVQIFERIEVPRVLEFPLQTFLTWANSARKSSFLFNTRTVPRNPCERPTILFFNNIDTTNVSQLVGTTYTKRAMDWVKINCSRSEGTPEALQNIRVVSQKMQHDWTR</sequence>
<proteinExistence type="predicted"/>
<evidence type="ECO:0000313" key="1">
    <source>
        <dbReference type="EMBL" id="KAH9324955.1"/>
    </source>
</evidence>
<accession>A0AA38GN34</accession>
<organism evidence="1 2">
    <name type="scientific">Taxus chinensis</name>
    <name type="common">Chinese yew</name>
    <name type="synonym">Taxus wallichiana var. chinensis</name>
    <dbReference type="NCBI Taxonomy" id="29808"/>
    <lineage>
        <taxon>Eukaryota</taxon>
        <taxon>Viridiplantae</taxon>
        <taxon>Streptophyta</taxon>
        <taxon>Embryophyta</taxon>
        <taxon>Tracheophyta</taxon>
        <taxon>Spermatophyta</taxon>
        <taxon>Pinopsida</taxon>
        <taxon>Pinidae</taxon>
        <taxon>Conifers II</taxon>
        <taxon>Cupressales</taxon>
        <taxon>Taxaceae</taxon>
        <taxon>Taxus</taxon>
    </lineage>
</organism>